<dbReference type="SMART" id="SM00850">
    <property type="entry name" value="LytTR"/>
    <property type="match status" value="1"/>
</dbReference>
<keyword evidence="5" id="KW-1185">Reference proteome</keyword>
<dbReference type="InterPro" id="IPR007492">
    <property type="entry name" value="LytTR_DNA-bd_dom"/>
</dbReference>
<dbReference type="PROSITE" id="PS50930">
    <property type="entry name" value="HTH_LYTTR"/>
    <property type="match status" value="1"/>
</dbReference>
<reference evidence="4 5" key="1">
    <citation type="submission" date="2018-01" db="EMBL/GenBank/DDBJ databases">
        <title>Complete genome sequence of Flavivirga eckloniae ECD14 isolated from seaweed Ecklonia cava.</title>
        <authorList>
            <person name="Lee J.H."/>
            <person name="Baik K.S."/>
            <person name="Seong C.N."/>
        </authorList>
    </citation>
    <scope>NUCLEOTIDE SEQUENCE [LARGE SCALE GENOMIC DNA]</scope>
    <source>
        <strain evidence="4 5">ECD14</strain>
    </source>
</reference>
<name>A0A2K9PLM9_9FLAO</name>
<dbReference type="SUPFAM" id="SSF52172">
    <property type="entry name" value="CheY-like"/>
    <property type="match status" value="1"/>
</dbReference>
<feature type="domain" description="HTH LytTR-type" evidence="3">
    <location>
        <begin position="144"/>
        <end position="242"/>
    </location>
</feature>
<dbReference type="SMART" id="SM00448">
    <property type="entry name" value="REC"/>
    <property type="match status" value="1"/>
</dbReference>
<evidence type="ECO:0000259" key="3">
    <source>
        <dbReference type="PROSITE" id="PS50930"/>
    </source>
</evidence>
<keyword evidence="1" id="KW-0597">Phosphoprotein</keyword>
<proteinExistence type="predicted"/>
<dbReference type="Gene3D" id="3.40.50.2300">
    <property type="match status" value="1"/>
</dbReference>
<evidence type="ECO:0000313" key="5">
    <source>
        <dbReference type="Proteomes" id="UP000235826"/>
    </source>
</evidence>
<dbReference type="KEGG" id="fek:C1H87_03060"/>
<evidence type="ECO:0000259" key="2">
    <source>
        <dbReference type="PROSITE" id="PS50110"/>
    </source>
</evidence>
<dbReference type="InterPro" id="IPR046947">
    <property type="entry name" value="LytR-like"/>
</dbReference>
<evidence type="ECO:0000313" key="4">
    <source>
        <dbReference type="EMBL" id="AUP77748.1"/>
    </source>
</evidence>
<protein>
    <submittedName>
        <fullName evidence="4">DNA-binding response regulator</fullName>
    </submittedName>
</protein>
<dbReference type="Proteomes" id="UP000235826">
    <property type="component" value="Chromosome"/>
</dbReference>
<dbReference type="EMBL" id="CP025791">
    <property type="protein sequence ID" value="AUP77748.1"/>
    <property type="molecule type" value="Genomic_DNA"/>
</dbReference>
<dbReference type="InterPro" id="IPR001789">
    <property type="entry name" value="Sig_transdc_resp-reg_receiver"/>
</dbReference>
<dbReference type="RefSeq" id="WP_102754407.1">
    <property type="nucleotide sequence ID" value="NZ_CP025791.1"/>
</dbReference>
<dbReference type="GO" id="GO:0000156">
    <property type="term" value="F:phosphorelay response regulator activity"/>
    <property type="evidence" value="ECO:0007669"/>
    <property type="project" value="InterPro"/>
</dbReference>
<dbReference type="AlphaFoldDB" id="A0A2K9PLM9"/>
<feature type="modified residue" description="4-aspartylphosphate" evidence="1">
    <location>
        <position position="57"/>
    </location>
</feature>
<dbReference type="PANTHER" id="PTHR37299">
    <property type="entry name" value="TRANSCRIPTIONAL REGULATOR-RELATED"/>
    <property type="match status" value="1"/>
</dbReference>
<dbReference type="Pfam" id="PF00072">
    <property type="entry name" value="Response_reg"/>
    <property type="match status" value="1"/>
</dbReference>
<organism evidence="4 5">
    <name type="scientific">Flavivirga eckloniae</name>
    <dbReference type="NCBI Taxonomy" id="1803846"/>
    <lineage>
        <taxon>Bacteria</taxon>
        <taxon>Pseudomonadati</taxon>
        <taxon>Bacteroidota</taxon>
        <taxon>Flavobacteriia</taxon>
        <taxon>Flavobacteriales</taxon>
        <taxon>Flavobacteriaceae</taxon>
        <taxon>Flavivirga</taxon>
    </lineage>
</organism>
<dbReference type="OrthoDB" id="2962330at2"/>
<dbReference type="CDD" id="cd17534">
    <property type="entry name" value="REC_DC-like"/>
    <property type="match status" value="1"/>
</dbReference>
<dbReference type="Pfam" id="PF04397">
    <property type="entry name" value="LytTR"/>
    <property type="match status" value="1"/>
</dbReference>
<dbReference type="PANTHER" id="PTHR37299:SF1">
    <property type="entry name" value="STAGE 0 SPORULATION PROTEIN A HOMOLOG"/>
    <property type="match status" value="1"/>
</dbReference>
<sequence>MVVGNKKVLIVEDEFSIALDIKISLEKLGYVVVGIASNYNEAIGYVEETTPDAVVMDINISGEKNGIVTATDIYDKYKTPIVFLTAYGDDNTFKEALQSRPFGFLLKPFNIKELSFTIQIALQKHQENKAPKETKTSNKLSETIFVKDKSLLIRVKVDDILWAEAMDNYTQIVTKEKKILANMFLKELYEKVPQDKFLRIHRSYMVALNKIDKIENRFVFIEEHKIPISKAYKSQLLERLDIL</sequence>
<feature type="domain" description="Response regulatory" evidence="2">
    <location>
        <begin position="7"/>
        <end position="122"/>
    </location>
</feature>
<keyword evidence="4" id="KW-0238">DNA-binding</keyword>
<dbReference type="PROSITE" id="PS50110">
    <property type="entry name" value="RESPONSE_REGULATORY"/>
    <property type="match status" value="1"/>
</dbReference>
<evidence type="ECO:0000256" key="1">
    <source>
        <dbReference type="PROSITE-ProRule" id="PRU00169"/>
    </source>
</evidence>
<gene>
    <name evidence="4" type="ORF">C1H87_03060</name>
</gene>
<dbReference type="InterPro" id="IPR011006">
    <property type="entry name" value="CheY-like_superfamily"/>
</dbReference>
<dbReference type="Gene3D" id="2.40.50.1020">
    <property type="entry name" value="LytTr DNA-binding domain"/>
    <property type="match status" value="1"/>
</dbReference>
<dbReference type="GO" id="GO:0003677">
    <property type="term" value="F:DNA binding"/>
    <property type="evidence" value="ECO:0007669"/>
    <property type="project" value="UniProtKB-KW"/>
</dbReference>
<accession>A0A2K9PLM9</accession>